<dbReference type="InterPro" id="IPR050714">
    <property type="entry name" value="Cobalamin_biosynth_MTase"/>
</dbReference>
<dbReference type="SUPFAM" id="SSF53790">
    <property type="entry name" value="Tetrapyrrole methylase"/>
    <property type="match status" value="1"/>
</dbReference>
<keyword evidence="8" id="KW-1185">Reference proteome</keyword>
<evidence type="ECO:0000313" key="8">
    <source>
        <dbReference type="Proteomes" id="UP000665020"/>
    </source>
</evidence>
<gene>
    <name evidence="7" type="primary">cbiE</name>
    <name evidence="7" type="ORF">GM661_13020</name>
</gene>
<accession>A0A8A7KGH3</accession>
<evidence type="ECO:0000259" key="6">
    <source>
        <dbReference type="Pfam" id="PF00590"/>
    </source>
</evidence>
<sequence length="212" mass="24046">MNKIYVLGIGPGHRDYLLKITKDIIASSDVLIAGKRALEMFAELDKEKIQITAELEKIRDYILANYQKKCISVLVSGDPGLYSMMNYLKKEIAQELLEVIPGISSLQLASARIKLNWHDLKISSLHGKNNREKFLREVRTNDKVGLFTDSKFPPDQISSFLLKQGIANRQAVVFENLSYPEERIVRGSLQELTEYNFAKLTVMVILNGKMGL</sequence>
<dbReference type="Gene3D" id="3.30.950.10">
    <property type="entry name" value="Methyltransferase, Cobalt-precorrin-4 Transmethylase, Domain 2"/>
    <property type="match status" value="1"/>
</dbReference>
<dbReference type="InterPro" id="IPR035996">
    <property type="entry name" value="4pyrrol_Methylase_sf"/>
</dbReference>
<dbReference type="InterPro" id="IPR000878">
    <property type="entry name" value="4pyrrol_Mease"/>
</dbReference>
<keyword evidence="4" id="KW-0808">Transferase</keyword>
<dbReference type="NCBIfam" id="TIGR02467">
    <property type="entry name" value="CbiE"/>
    <property type="match status" value="1"/>
</dbReference>
<dbReference type="Proteomes" id="UP000665020">
    <property type="component" value="Chromosome"/>
</dbReference>
<dbReference type="InterPro" id="IPR014777">
    <property type="entry name" value="4pyrrole_Mease_sub1"/>
</dbReference>
<evidence type="ECO:0000256" key="2">
    <source>
        <dbReference type="ARBA" id="ARBA00022573"/>
    </source>
</evidence>
<keyword evidence="5" id="KW-0949">S-adenosyl-L-methionine</keyword>
<evidence type="ECO:0000256" key="4">
    <source>
        <dbReference type="ARBA" id="ARBA00022679"/>
    </source>
</evidence>
<dbReference type="AlphaFoldDB" id="A0A8A7KGH3"/>
<dbReference type="Pfam" id="PF00590">
    <property type="entry name" value="TP_methylase"/>
    <property type="match status" value="1"/>
</dbReference>
<dbReference type="CDD" id="cd11644">
    <property type="entry name" value="Precorrin-6Y-MT"/>
    <property type="match status" value="1"/>
</dbReference>
<dbReference type="InterPro" id="IPR012818">
    <property type="entry name" value="CbiE"/>
</dbReference>
<dbReference type="KEGG" id="ifn:GM661_13020"/>
<dbReference type="PANTHER" id="PTHR43182:SF1">
    <property type="entry name" value="COBALT-PRECORRIN-7 C(5)-METHYLTRANSFERASE"/>
    <property type="match status" value="1"/>
</dbReference>
<keyword evidence="2" id="KW-0169">Cobalamin biosynthesis</keyword>
<evidence type="ECO:0000256" key="3">
    <source>
        <dbReference type="ARBA" id="ARBA00022603"/>
    </source>
</evidence>
<dbReference type="GO" id="GO:0009236">
    <property type="term" value="P:cobalamin biosynthetic process"/>
    <property type="evidence" value="ECO:0007669"/>
    <property type="project" value="UniProtKB-UniPathway"/>
</dbReference>
<evidence type="ECO:0000256" key="1">
    <source>
        <dbReference type="ARBA" id="ARBA00004953"/>
    </source>
</evidence>
<dbReference type="UniPathway" id="UPA00148"/>
<name>A0A8A7KGH3_9FIRM</name>
<dbReference type="GO" id="GO:0008276">
    <property type="term" value="F:protein methyltransferase activity"/>
    <property type="evidence" value="ECO:0007669"/>
    <property type="project" value="InterPro"/>
</dbReference>
<evidence type="ECO:0000256" key="5">
    <source>
        <dbReference type="ARBA" id="ARBA00022691"/>
    </source>
</evidence>
<dbReference type="RefSeq" id="WP_230867214.1">
    <property type="nucleotide sequence ID" value="NZ_CP046640.1"/>
</dbReference>
<dbReference type="GO" id="GO:0032259">
    <property type="term" value="P:methylation"/>
    <property type="evidence" value="ECO:0007669"/>
    <property type="project" value="UniProtKB-KW"/>
</dbReference>
<organism evidence="7 8">
    <name type="scientific">Iocasia fonsfrigidae</name>
    <dbReference type="NCBI Taxonomy" id="2682810"/>
    <lineage>
        <taxon>Bacteria</taxon>
        <taxon>Bacillati</taxon>
        <taxon>Bacillota</taxon>
        <taxon>Clostridia</taxon>
        <taxon>Halanaerobiales</taxon>
        <taxon>Halanaerobiaceae</taxon>
        <taxon>Iocasia</taxon>
    </lineage>
</organism>
<comment type="pathway">
    <text evidence="1">Cofactor biosynthesis; adenosylcobalamin biosynthesis.</text>
</comment>
<dbReference type="EMBL" id="CP046640">
    <property type="protein sequence ID" value="QTL98818.1"/>
    <property type="molecule type" value="Genomic_DNA"/>
</dbReference>
<feature type="domain" description="Tetrapyrrole methylase" evidence="6">
    <location>
        <begin position="3"/>
        <end position="192"/>
    </location>
</feature>
<dbReference type="Gene3D" id="3.40.1010.10">
    <property type="entry name" value="Cobalt-precorrin-4 Transmethylase, Domain 1"/>
    <property type="match status" value="1"/>
</dbReference>
<dbReference type="PANTHER" id="PTHR43182">
    <property type="entry name" value="COBALT-PRECORRIN-6B C(15)-METHYLTRANSFERASE (DECARBOXYLATING)"/>
    <property type="match status" value="1"/>
</dbReference>
<keyword evidence="3" id="KW-0489">Methyltransferase</keyword>
<evidence type="ECO:0000313" key="7">
    <source>
        <dbReference type="EMBL" id="QTL98818.1"/>
    </source>
</evidence>
<dbReference type="InterPro" id="IPR014776">
    <property type="entry name" value="4pyrrole_Mease_sub2"/>
</dbReference>
<proteinExistence type="predicted"/>
<reference evidence="7" key="1">
    <citation type="submission" date="2019-12" db="EMBL/GenBank/DDBJ databases">
        <authorList>
            <person name="zhang j."/>
            <person name="sun C.M."/>
        </authorList>
    </citation>
    <scope>NUCLEOTIDE SEQUENCE</scope>
    <source>
        <strain evidence="7">NS-1</strain>
    </source>
</reference>
<protein>
    <submittedName>
        <fullName evidence="7">Precorrin-6y C5,15-methyltransferase (Decarboxylating) subunit CbiE</fullName>
    </submittedName>
</protein>